<accession>A0ACB6ZWS4</accession>
<dbReference type="EMBL" id="MU117962">
    <property type="protein sequence ID" value="KAF9653992.1"/>
    <property type="molecule type" value="Genomic_DNA"/>
</dbReference>
<organism evidence="1 2">
    <name type="scientific">Thelephora ganbajun</name>
    <name type="common">Ganba fungus</name>
    <dbReference type="NCBI Taxonomy" id="370292"/>
    <lineage>
        <taxon>Eukaryota</taxon>
        <taxon>Fungi</taxon>
        <taxon>Dikarya</taxon>
        <taxon>Basidiomycota</taxon>
        <taxon>Agaricomycotina</taxon>
        <taxon>Agaricomycetes</taxon>
        <taxon>Thelephorales</taxon>
        <taxon>Thelephoraceae</taxon>
        <taxon>Thelephora</taxon>
    </lineage>
</organism>
<dbReference type="Proteomes" id="UP000886501">
    <property type="component" value="Unassembled WGS sequence"/>
</dbReference>
<comment type="caution">
    <text evidence="1">The sequence shown here is derived from an EMBL/GenBank/DDBJ whole genome shotgun (WGS) entry which is preliminary data.</text>
</comment>
<keyword evidence="2" id="KW-1185">Reference proteome</keyword>
<name>A0ACB6ZWS4_THEGA</name>
<evidence type="ECO:0000313" key="1">
    <source>
        <dbReference type="EMBL" id="KAF9653992.1"/>
    </source>
</evidence>
<reference evidence="1" key="1">
    <citation type="submission" date="2019-10" db="EMBL/GenBank/DDBJ databases">
        <authorList>
            <consortium name="DOE Joint Genome Institute"/>
            <person name="Kuo A."/>
            <person name="Miyauchi S."/>
            <person name="Kiss E."/>
            <person name="Drula E."/>
            <person name="Kohler A."/>
            <person name="Sanchez-Garcia M."/>
            <person name="Andreopoulos B."/>
            <person name="Barry K.W."/>
            <person name="Bonito G."/>
            <person name="Buee M."/>
            <person name="Carver A."/>
            <person name="Chen C."/>
            <person name="Cichocki N."/>
            <person name="Clum A."/>
            <person name="Culley D."/>
            <person name="Crous P.W."/>
            <person name="Fauchery L."/>
            <person name="Girlanda M."/>
            <person name="Hayes R."/>
            <person name="Keri Z."/>
            <person name="Labutti K."/>
            <person name="Lipzen A."/>
            <person name="Lombard V."/>
            <person name="Magnuson J."/>
            <person name="Maillard F."/>
            <person name="Morin E."/>
            <person name="Murat C."/>
            <person name="Nolan M."/>
            <person name="Ohm R."/>
            <person name="Pangilinan J."/>
            <person name="Pereira M."/>
            <person name="Perotto S."/>
            <person name="Peter M."/>
            <person name="Riley R."/>
            <person name="Sitrit Y."/>
            <person name="Stielow B."/>
            <person name="Szollosi G."/>
            <person name="Zifcakova L."/>
            <person name="Stursova M."/>
            <person name="Spatafora J.W."/>
            <person name="Tedersoo L."/>
            <person name="Vaario L.-M."/>
            <person name="Yamada A."/>
            <person name="Yan M."/>
            <person name="Wang P."/>
            <person name="Xu J."/>
            <person name="Bruns T."/>
            <person name="Baldrian P."/>
            <person name="Vilgalys R."/>
            <person name="Henrissat B."/>
            <person name="Grigoriev I.V."/>
            <person name="Hibbett D."/>
            <person name="Nagy L.G."/>
            <person name="Martin F.M."/>
        </authorList>
    </citation>
    <scope>NUCLEOTIDE SEQUENCE</scope>
    <source>
        <strain evidence="1">P2</strain>
    </source>
</reference>
<proteinExistence type="predicted"/>
<protein>
    <submittedName>
        <fullName evidence="1">MFS general substrate transporter</fullName>
    </submittedName>
</protein>
<sequence>MLAGVLVLNTTFASSAPAGAIGPISERFELSEIVGTLMISLFVMGYMFGPLLWGPLSEAYGRRPVFLIPFTFYTLTQVGNAFAPNTAALLIFRFLGGFFAAAPLTNAGAMLGDLWAPEDRGKALSFFALGPFAGPTVSPLITGFMTVAGVHWRWVFGLLAFFAGACTIVVFFTVPETYEPRLSVFLAQKKRKETGDDRYYAPIEHRNIPFTQRLRDILGKPFKILFSEPMLIAITIYQSVCWILACLYLLFDAYPIVFTKGHRLNAGLTGLMYLPVTIGAFIGCFLYIYYWNPRYMRHVAAFDPDPVPPEYRLEMAIWATVPYAAAFLWFGWTSYPSISLWAPMSQGIVMGWAIVWLFLSQLNYIIDTYLVVAASALAANTVIRSIFGATFPLFANKMYTALTPRWASTVLGLFALLCVPIPFVLMRFGPTLRAKSRYSPKEPIPPPAPPKRNDSKA</sequence>
<evidence type="ECO:0000313" key="2">
    <source>
        <dbReference type="Proteomes" id="UP000886501"/>
    </source>
</evidence>
<gene>
    <name evidence="1" type="ORF">BDM02DRAFT_3152906</name>
</gene>
<reference evidence="1" key="2">
    <citation type="journal article" date="2020" name="Nat. Commun.">
        <title>Large-scale genome sequencing of mycorrhizal fungi provides insights into the early evolution of symbiotic traits.</title>
        <authorList>
            <person name="Miyauchi S."/>
            <person name="Kiss E."/>
            <person name="Kuo A."/>
            <person name="Drula E."/>
            <person name="Kohler A."/>
            <person name="Sanchez-Garcia M."/>
            <person name="Morin E."/>
            <person name="Andreopoulos B."/>
            <person name="Barry K.W."/>
            <person name="Bonito G."/>
            <person name="Buee M."/>
            <person name="Carver A."/>
            <person name="Chen C."/>
            <person name="Cichocki N."/>
            <person name="Clum A."/>
            <person name="Culley D."/>
            <person name="Crous P.W."/>
            <person name="Fauchery L."/>
            <person name="Girlanda M."/>
            <person name="Hayes R.D."/>
            <person name="Keri Z."/>
            <person name="LaButti K."/>
            <person name="Lipzen A."/>
            <person name="Lombard V."/>
            <person name="Magnuson J."/>
            <person name="Maillard F."/>
            <person name="Murat C."/>
            <person name="Nolan M."/>
            <person name="Ohm R.A."/>
            <person name="Pangilinan J."/>
            <person name="Pereira M.F."/>
            <person name="Perotto S."/>
            <person name="Peter M."/>
            <person name="Pfister S."/>
            <person name="Riley R."/>
            <person name="Sitrit Y."/>
            <person name="Stielow J.B."/>
            <person name="Szollosi G."/>
            <person name="Zifcakova L."/>
            <person name="Stursova M."/>
            <person name="Spatafora J.W."/>
            <person name="Tedersoo L."/>
            <person name="Vaario L.M."/>
            <person name="Yamada A."/>
            <person name="Yan M."/>
            <person name="Wang P."/>
            <person name="Xu J."/>
            <person name="Bruns T."/>
            <person name="Baldrian P."/>
            <person name="Vilgalys R."/>
            <person name="Dunand C."/>
            <person name="Henrissat B."/>
            <person name="Grigoriev I.V."/>
            <person name="Hibbett D."/>
            <person name="Nagy L.G."/>
            <person name="Martin F.M."/>
        </authorList>
    </citation>
    <scope>NUCLEOTIDE SEQUENCE</scope>
    <source>
        <strain evidence="1">P2</strain>
    </source>
</reference>